<gene>
    <name evidence="1" type="primary">fxsA</name>
    <name evidence="1" type="ORF">ACFSXZ_27885</name>
</gene>
<name>A0ABW5G5B0_9PSEU</name>
<comment type="caution">
    <text evidence="1">The sequence shown here is derived from an EMBL/GenBank/DDBJ whole genome shotgun (WGS) entry which is preliminary data.</text>
</comment>
<dbReference type="EMBL" id="JBHUKR010000017">
    <property type="protein sequence ID" value="MFD2420156.1"/>
    <property type="molecule type" value="Genomic_DNA"/>
</dbReference>
<evidence type="ECO:0000313" key="1">
    <source>
        <dbReference type="EMBL" id="MFD2420156.1"/>
    </source>
</evidence>
<dbReference type="RefSeq" id="WP_378268184.1">
    <property type="nucleotide sequence ID" value="NZ_JBHUKR010000017.1"/>
</dbReference>
<sequence>MDNDESPGESRLVDLSEITLEMISRLDGSVLAEALTRVLRESGSPTERYAAFQNKL</sequence>
<dbReference type="InterPro" id="IPR026334">
    <property type="entry name" value="FxSxx-COOH"/>
</dbReference>
<protein>
    <submittedName>
        <fullName evidence="1">FxSxx-COOH cyclophane-containing RiPP peptide</fullName>
    </submittedName>
</protein>
<evidence type="ECO:0000313" key="2">
    <source>
        <dbReference type="Proteomes" id="UP001597417"/>
    </source>
</evidence>
<keyword evidence="2" id="KW-1185">Reference proteome</keyword>
<proteinExistence type="predicted"/>
<dbReference type="Proteomes" id="UP001597417">
    <property type="component" value="Unassembled WGS sequence"/>
</dbReference>
<organism evidence="1 2">
    <name type="scientific">Amycolatopsis pigmentata</name>
    <dbReference type="NCBI Taxonomy" id="450801"/>
    <lineage>
        <taxon>Bacteria</taxon>
        <taxon>Bacillati</taxon>
        <taxon>Actinomycetota</taxon>
        <taxon>Actinomycetes</taxon>
        <taxon>Pseudonocardiales</taxon>
        <taxon>Pseudonocardiaceae</taxon>
        <taxon>Amycolatopsis</taxon>
    </lineage>
</organism>
<accession>A0ABW5G5B0</accession>
<dbReference type="NCBIfam" id="TIGR04268">
    <property type="entry name" value="FxSxx-COOH"/>
    <property type="match status" value="1"/>
</dbReference>
<reference evidence="2" key="1">
    <citation type="journal article" date="2019" name="Int. J. Syst. Evol. Microbiol.">
        <title>The Global Catalogue of Microorganisms (GCM) 10K type strain sequencing project: providing services to taxonomists for standard genome sequencing and annotation.</title>
        <authorList>
            <consortium name="The Broad Institute Genomics Platform"/>
            <consortium name="The Broad Institute Genome Sequencing Center for Infectious Disease"/>
            <person name="Wu L."/>
            <person name="Ma J."/>
        </authorList>
    </citation>
    <scope>NUCLEOTIDE SEQUENCE [LARGE SCALE GENOMIC DNA]</scope>
    <source>
        <strain evidence="2">CGMCC 4.7645</strain>
    </source>
</reference>